<keyword evidence="3" id="KW-1185">Reference proteome</keyword>
<organism evidence="2 3">
    <name type="scientific">Volvox africanus</name>
    <dbReference type="NCBI Taxonomy" id="51714"/>
    <lineage>
        <taxon>Eukaryota</taxon>
        <taxon>Viridiplantae</taxon>
        <taxon>Chlorophyta</taxon>
        <taxon>core chlorophytes</taxon>
        <taxon>Chlorophyceae</taxon>
        <taxon>CS clade</taxon>
        <taxon>Chlamydomonadales</taxon>
        <taxon>Volvocaceae</taxon>
        <taxon>Volvox</taxon>
    </lineage>
</organism>
<gene>
    <name evidence="2" type="ORF">VaNZ11_014754</name>
</gene>
<feature type="region of interest" description="Disordered" evidence="1">
    <location>
        <begin position="75"/>
        <end position="105"/>
    </location>
</feature>
<dbReference type="EMBL" id="BSDZ01000089">
    <property type="protein sequence ID" value="GLI70020.1"/>
    <property type="molecule type" value="Genomic_DNA"/>
</dbReference>
<feature type="non-terminal residue" evidence="2">
    <location>
        <position position="1"/>
    </location>
</feature>
<feature type="non-terminal residue" evidence="2">
    <location>
        <position position="105"/>
    </location>
</feature>
<reference evidence="2 3" key="1">
    <citation type="journal article" date="2023" name="IScience">
        <title>Expanded male sex-determining region conserved during the evolution of homothallism in the green alga Volvox.</title>
        <authorList>
            <person name="Yamamoto K."/>
            <person name="Matsuzaki R."/>
            <person name="Mahakham W."/>
            <person name="Heman W."/>
            <person name="Sekimoto H."/>
            <person name="Kawachi M."/>
            <person name="Minakuchi Y."/>
            <person name="Toyoda A."/>
            <person name="Nozaki H."/>
        </authorList>
    </citation>
    <scope>NUCLEOTIDE SEQUENCE [LARGE SCALE GENOMIC DNA]</scope>
    <source>
        <strain evidence="2 3">NIES-4468</strain>
    </source>
</reference>
<protein>
    <submittedName>
        <fullName evidence="2">Uncharacterized protein</fullName>
    </submittedName>
</protein>
<evidence type="ECO:0000256" key="1">
    <source>
        <dbReference type="SAM" id="MobiDB-lite"/>
    </source>
</evidence>
<comment type="caution">
    <text evidence="2">The sequence shown here is derived from an EMBL/GenBank/DDBJ whole genome shotgun (WGS) entry which is preliminary data.</text>
</comment>
<sequence length="105" mass="11726">VLSYLTRRQALLASATCKDARILLLDMLGQIESPFIEAIVIACSQPGRLIEVDVLHGPDPSRAVMWNSWTSDQPRAPRKRKCLRPRKPAAHPWMTGITVGPPAWE</sequence>
<accession>A0ABQ5SJ73</accession>
<dbReference type="Proteomes" id="UP001165090">
    <property type="component" value="Unassembled WGS sequence"/>
</dbReference>
<evidence type="ECO:0000313" key="2">
    <source>
        <dbReference type="EMBL" id="GLI70020.1"/>
    </source>
</evidence>
<proteinExistence type="predicted"/>
<name>A0ABQ5SJ73_9CHLO</name>
<feature type="compositionally biased region" description="Basic residues" evidence="1">
    <location>
        <begin position="76"/>
        <end position="89"/>
    </location>
</feature>
<evidence type="ECO:0000313" key="3">
    <source>
        <dbReference type="Proteomes" id="UP001165090"/>
    </source>
</evidence>